<protein>
    <submittedName>
        <fullName evidence="1">Uncharacterized protein</fullName>
    </submittedName>
</protein>
<gene>
    <name evidence="1" type="ORF">G4Y79_07195</name>
</gene>
<evidence type="ECO:0000313" key="2">
    <source>
        <dbReference type="Proteomes" id="UP000594468"/>
    </source>
</evidence>
<name>A0A7S8IG39_9CHLR</name>
<evidence type="ECO:0000313" key="1">
    <source>
        <dbReference type="EMBL" id="QPC84149.1"/>
    </source>
</evidence>
<keyword evidence="2" id="KW-1185">Reference proteome</keyword>
<dbReference type="RefSeq" id="WP_195172213.1">
    <property type="nucleotide sequence ID" value="NZ_CP062983.1"/>
</dbReference>
<organism evidence="1 2">
    <name type="scientific">Phototrophicus methaneseepsis</name>
    <dbReference type="NCBI Taxonomy" id="2710758"/>
    <lineage>
        <taxon>Bacteria</taxon>
        <taxon>Bacillati</taxon>
        <taxon>Chloroflexota</taxon>
        <taxon>Candidatus Thermofontia</taxon>
        <taxon>Phototrophicales</taxon>
        <taxon>Phototrophicaceae</taxon>
        <taxon>Phototrophicus</taxon>
    </lineage>
</organism>
<proteinExistence type="predicted"/>
<reference evidence="1 2" key="1">
    <citation type="submission" date="2020-02" db="EMBL/GenBank/DDBJ databases">
        <authorList>
            <person name="Zheng R.K."/>
            <person name="Sun C.M."/>
        </authorList>
    </citation>
    <scope>NUCLEOTIDE SEQUENCE [LARGE SCALE GENOMIC DNA]</scope>
    <source>
        <strain evidence="2">rifampicinis</strain>
    </source>
</reference>
<accession>A0A7S8IG39</accession>
<dbReference type="Proteomes" id="UP000594468">
    <property type="component" value="Chromosome"/>
</dbReference>
<dbReference type="EMBL" id="CP062983">
    <property type="protein sequence ID" value="QPC84149.1"/>
    <property type="molecule type" value="Genomic_DNA"/>
</dbReference>
<dbReference type="AlphaFoldDB" id="A0A7S8IG39"/>
<sequence length="214" mass="23356">MINALVRVMLALIAVLAFLLMVVALLPREDREVQFITSDENCAGHCLIGIVPGTTTVGQVLAHLRAHPWVEEAYLLAPGTGYSEIQWTWSGEQPAAVDADEIGRLTFYWLADRANSAFLNDAPIETVVIYTTLPMPVLIARLGPPDTGTADRRTDFDLTYTAAYRQSGTTLTLSKILPCPVALTAYMQGPTRMAMVVGYGSSPFVELPQLLKQC</sequence>
<dbReference type="KEGG" id="pmet:G4Y79_07195"/>